<evidence type="ECO:0000256" key="4">
    <source>
        <dbReference type="ARBA" id="ARBA00013346"/>
    </source>
</evidence>
<dbReference type="Pfam" id="PF01135">
    <property type="entry name" value="PCMT"/>
    <property type="match status" value="1"/>
</dbReference>
<feature type="region of interest" description="Disordered" evidence="12">
    <location>
        <begin position="1"/>
        <end position="22"/>
    </location>
</feature>
<keyword evidence="6 13" id="KW-0489">Methyltransferase</keyword>
<keyword evidence="8" id="KW-0949">S-adenosyl-L-methionine</keyword>
<proteinExistence type="inferred from homology"/>
<feature type="region of interest" description="Disordered" evidence="12">
    <location>
        <begin position="166"/>
        <end position="186"/>
    </location>
</feature>
<dbReference type="InterPro" id="IPR029063">
    <property type="entry name" value="SAM-dependent_MTases_sf"/>
</dbReference>
<dbReference type="RefSeq" id="WP_221447262.1">
    <property type="nucleotide sequence ID" value="NZ_BAABAI010000005.1"/>
</dbReference>
<protein>
    <recommendedName>
        <fullName evidence="4">Protein-L-isoaspartate O-methyltransferase</fullName>
        <ecNumber evidence="3">2.1.1.77</ecNumber>
    </recommendedName>
    <alternativeName>
        <fullName evidence="11">L-isoaspartyl protein carboxyl methyltransferase</fullName>
    </alternativeName>
    <alternativeName>
        <fullName evidence="9">Protein L-isoaspartyl methyltransferase</fullName>
    </alternativeName>
    <alternativeName>
        <fullName evidence="10">Protein-beta-aspartate methyltransferase</fullName>
    </alternativeName>
</protein>
<dbReference type="PANTHER" id="PTHR11579">
    <property type="entry name" value="PROTEIN-L-ISOASPARTATE O-METHYLTRANSFERASE"/>
    <property type="match status" value="1"/>
</dbReference>
<evidence type="ECO:0000256" key="10">
    <source>
        <dbReference type="ARBA" id="ARBA00031323"/>
    </source>
</evidence>
<name>A0A7W7T407_9PSEU</name>
<comment type="caution">
    <text evidence="13">The sequence shown here is derived from an EMBL/GenBank/DDBJ whole genome shotgun (WGS) entry which is preliminary data.</text>
</comment>
<comment type="subcellular location">
    <subcellularLocation>
        <location evidence="1">Cytoplasm</location>
    </subcellularLocation>
</comment>
<dbReference type="InterPro" id="IPR000682">
    <property type="entry name" value="PCMT"/>
</dbReference>
<evidence type="ECO:0000256" key="2">
    <source>
        <dbReference type="ARBA" id="ARBA00005369"/>
    </source>
</evidence>
<evidence type="ECO:0000256" key="5">
    <source>
        <dbReference type="ARBA" id="ARBA00022490"/>
    </source>
</evidence>
<dbReference type="GO" id="GO:0032259">
    <property type="term" value="P:methylation"/>
    <property type="evidence" value="ECO:0007669"/>
    <property type="project" value="UniProtKB-KW"/>
</dbReference>
<evidence type="ECO:0000256" key="8">
    <source>
        <dbReference type="ARBA" id="ARBA00022691"/>
    </source>
</evidence>
<evidence type="ECO:0000256" key="9">
    <source>
        <dbReference type="ARBA" id="ARBA00030757"/>
    </source>
</evidence>
<dbReference type="EMBL" id="JACHJS010000001">
    <property type="protein sequence ID" value="MBB4966144.1"/>
    <property type="molecule type" value="Genomic_DNA"/>
</dbReference>
<dbReference type="Gene3D" id="3.40.50.150">
    <property type="entry name" value="Vaccinia Virus protein VP39"/>
    <property type="match status" value="1"/>
</dbReference>
<evidence type="ECO:0000256" key="11">
    <source>
        <dbReference type="ARBA" id="ARBA00031350"/>
    </source>
</evidence>
<dbReference type="SUPFAM" id="SSF53335">
    <property type="entry name" value="S-adenosyl-L-methionine-dependent methyltransferases"/>
    <property type="match status" value="1"/>
</dbReference>
<gene>
    <name evidence="13" type="ORF">F4559_003503</name>
</gene>
<reference evidence="13 14" key="1">
    <citation type="submission" date="2020-08" db="EMBL/GenBank/DDBJ databases">
        <title>Sequencing the genomes of 1000 actinobacteria strains.</title>
        <authorList>
            <person name="Klenk H.-P."/>
        </authorList>
    </citation>
    <scope>NUCLEOTIDE SEQUENCE [LARGE SCALE GENOMIC DNA]</scope>
    <source>
        <strain evidence="13 14">DSM 45084</strain>
    </source>
</reference>
<dbReference type="Proteomes" id="UP000542674">
    <property type="component" value="Unassembled WGS sequence"/>
</dbReference>
<sequence length="264" mass="28850">MSQTVDYTRYAHHPGRGETAMRSNPDAIARDLDTLDVRPGHRVLEIGTGSGYSGALLAALVGERGTVTSLDVDAFLVDWARLIHHEHGVRTVSCVTADGVAGHPPDAPYDRIVAWCTPPRLPAAWTDQLADDGLIVTPLPVAPVPHVTVVARIRVTGGVPTAEAIADGGYMPTTATPGDSDTPPRHVDWEYRRPDRTGWISTAWRDHDDPLHTHARRLLDRLLDHPHTPPTQPDRAPSGFDWSSWRSWIAAHHPDGLTVAARPR</sequence>
<dbReference type="GO" id="GO:0004719">
    <property type="term" value="F:protein-L-isoaspartate (D-aspartate) O-methyltransferase activity"/>
    <property type="evidence" value="ECO:0007669"/>
    <property type="project" value="UniProtKB-EC"/>
</dbReference>
<dbReference type="AlphaFoldDB" id="A0A7W7T407"/>
<dbReference type="GO" id="GO:0005737">
    <property type="term" value="C:cytoplasm"/>
    <property type="evidence" value="ECO:0007669"/>
    <property type="project" value="UniProtKB-SubCell"/>
</dbReference>
<dbReference type="PANTHER" id="PTHR11579:SF0">
    <property type="entry name" value="PROTEIN-L-ISOASPARTATE(D-ASPARTATE) O-METHYLTRANSFERASE"/>
    <property type="match status" value="1"/>
</dbReference>
<evidence type="ECO:0000313" key="13">
    <source>
        <dbReference type="EMBL" id="MBB4966144.1"/>
    </source>
</evidence>
<dbReference type="EC" id="2.1.1.77" evidence="3"/>
<keyword evidence="14" id="KW-1185">Reference proteome</keyword>
<accession>A0A7W7T407</accession>
<evidence type="ECO:0000313" key="14">
    <source>
        <dbReference type="Proteomes" id="UP000542674"/>
    </source>
</evidence>
<organism evidence="13 14">
    <name type="scientific">Saccharothrix violaceirubra</name>
    <dbReference type="NCBI Taxonomy" id="413306"/>
    <lineage>
        <taxon>Bacteria</taxon>
        <taxon>Bacillati</taxon>
        <taxon>Actinomycetota</taxon>
        <taxon>Actinomycetes</taxon>
        <taxon>Pseudonocardiales</taxon>
        <taxon>Pseudonocardiaceae</taxon>
        <taxon>Saccharothrix</taxon>
    </lineage>
</organism>
<evidence type="ECO:0000256" key="1">
    <source>
        <dbReference type="ARBA" id="ARBA00004496"/>
    </source>
</evidence>
<evidence type="ECO:0000256" key="6">
    <source>
        <dbReference type="ARBA" id="ARBA00022603"/>
    </source>
</evidence>
<dbReference type="CDD" id="cd02440">
    <property type="entry name" value="AdoMet_MTases"/>
    <property type="match status" value="1"/>
</dbReference>
<keyword evidence="7 13" id="KW-0808">Transferase</keyword>
<comment type="similarity">
    <text evidence="2">Belongs to the methyltransferase superfamily. L-isoaspartyl/D-aspartyl protein methyltransferase family.</text>
</comment>
<evidence type="ECO:0000256" key="7">
    <source>
        <dbReference type="ARBA" id="ARBA00022679"/>
    </source>
</evidence>
<keyword evidence="5" id="KW-0963">Cytoplasm</keyword>
<evidence type="ECO:0000256" key="12">
    <source>
        <dbReference type="SAM" id="MobiDB-lite"/>
    </source>
</evidence>
<evidence type="ECO:0000256" key="3">
    <source>
        <dbReference type="ARBA" id="ARBA00011890"/>
    </source>
</evidence>